<dbReference type="Pfam" id="PF13589">
    <property type="entry name" value="HATPase_c_3"/>
    <property type="match status" value="1"/>
</dbReference>
<comment type="subcellular location">
    <subcellularLocation>
        <location evidence="2">Membrane</location>
    </subcellularLocation>
</comment>
<evidence type="ECO:0000256" key="1">
    <source>
        <dbReference type="ARBA" id="ARBA00000085"/>
    </source>
</evidence>
<dbReference type="PANTHER" id="PTHR45436">
    <property type="entry name" value="SENSOR HISTIDINE KINASE YKOH"/>
    <property type="match status" value="1"/>
</dbReference>
<dbReference type="RefSeq" id="WP_282533028.1">
    <property type="nucleotide sequence ID" value="NZ_JASCIS010000001.1"/>
</dbReference>
<evidence type="ECO:0000256" key="4">
    <source>
        <dbReference type="ARBA" id="ARBA00022553"/>
    </source>
</evidence>
<dbReference type="SMART" id="SM00387">
    <property type="entry name" value="HATPase_c"/>
    <property type="match status" value="1"/>
</dbReference>
<comment type="caution">
    <text evidence="12">The sequence shown here is derived from an EMBL/GenBank/DDBJ whole genome shotgun (WGS) entry which is preliminary data.</text>
</comment>
<keyword evidence="8" id="KW-1133">Transmembrane helix</keyword>
<feature type="domain" description="Histidine kinase" evidence="11">
    <location>
        <begin position="489"/>
        <end position="714"/>
    </location>
</feature>
<gene>
    <name evidence="12" type="ORF">QIT00_00765</name>
</gene>
<dbReference type="InterPro" id="IPR036890">
    <property type="entry name" value="HATPase_C_sf"/>
</dbReference>
<dbReference type="InterPro" id="IPR050428">
    <property type="entry name" value="TCS_sensor_his_kinase"/>
</dbReference>
<keyword evidence="5" id="KW-0808">Transferase</keyword>
<evidence type="ECO:0000256" key="7">
    <source>
        <dbReference type="ARBA" id="ARBA00022777"/>
    </source>
</evidence>
<dbReference type="EC" id="2.7.13.3" evidence="3"/>
<dbReference type="EMBL" id="JASCIS010000001">
    <property type="protein sequence ID" value="MDI3417105.1"/>
    <property type="molecule type" value="Genomic_DNA"/>
</dbReference>
<organism evidence="12 13">
    <name type="scientific">Streptomyces luteolus</name>
    <dbReference type="NCBI Taxonomy" id="3043615"/>
    <lineage>
        <taxon>Bacteria</taxon>
        <taxon>Bacillati</taxon>
        <taxon>Actinomycetota</taxon>
        <taxon>Actinomycetes</taxon>
        <taxon>Kitasatosporales</taxon>
        <taxon>Streptomycetaceae</taxon>
        <taxon>Streptomyces</taxon>
    </lineage>
</organism>
<evidence type="ECO:0000256" key="9">
    <source>
        <dbReference type="ARBA" id="ARBA00023012"/>
    </source>
</evidence>
<keyword evidence="7 12" id="KW-0418">Kinase</keyword>
<sequence length="725" mass="80261">MTQHHLRFAPQILARLGEELVPHADLGIMELVRNAYDADATICRLRMSEAEQPGGTLIVSDDGDGMTAEQLASGFLLIGKSGKSSDTHTRTGRRKVGEKGLGRIAALRLGTNVTVRTRSKEDPDTEHSLTIDWNRIDASEAVEDVPLAIRSKKRKGETGTTIEMTGLRQGIAQQDADRLARSVLMLTGPFADGSAFRVTCDSPEFENLSRVITADLLQWVEFRLVAEVDKYGKASATLYNWRGEVIKSAGHDDVARKRQGRGNRDAPLTFSAPPAAFEMWMFNLNPGASKEVRFAQQPTAEIKEWLKQVGGVHLYHRELRVQPYGDMGNDWLVINLRRAASPEGRASTNNSVGRIQVEDPDELLQPKTDRSGFVDNVQFLELQEFAKRALDWSAEQRLELREQRRIGATPKARDRVKEAEKQFRNLLDAISPKDPETPTLDGAADSAVLESFTAGASEVFDSQRQEIEALREDLLLYRTLATVGTSTAVFAHEAMKPAARIINEVKTVSRRVKQRVSEDEYKERFHSSVENSIDSAKTLETFARLPLTLLTKNKRQITEIDFDRECPAVVRLFSRYLDERGIQVEYDLGAEGAIVRSTVADIESILSNLIVNAAHAFTRTDAIRPERAIRVRTRLAVEGDTTRLCLCVDDSGPGIKDISLSAIWLPGKTTRDNGTGLGLTIVRDIVADLGGTQEAREYGELGGASIMVWLPAQLVGAKGHELGVK</sequence>
<protein>
    <recommendedName>
        <fullName evidence="3">histidine kinase</fullName>
        <ecNumber evidence="3">2.7.13.3</ecNumber>
    </recommendedName>
</protein>
<keyword evidence="6" id="KW-0812">Transmembrane</keyword>
<name>A0ABT6SNJ1_9ACTN</name>
<dbReference type="Pfam" id="PF02518">
    <property type="entry name" value="HATPase_c"/>
    <property type="match status" value="1"/>
</dbReference>
<dbReference type="InterPro" id="IPR005467">
    <property type="entry name" value="His_kinase_dom"/>
</dbReference>
<keyword evidence="10" id="KW-0472">Membrane</keyword>
<evidence type="ECO:0000256" key="5">
    <source>
        <dbReference type="ARBA" id="ARBA00022679"/>
    </source>
</evidence>
<dbReference type="PROSITE" id="PS50109">
    <property type="entry name" value="HIS_KIN"/>
    <property type="match status" value="1"/>
</dbReference>
<keyword evidence="9" id="KW-0902">Two-component regulatory system</keyword>
<evidence type="ECO:0000256" key="6">
    <source>
        <dbReference type="ARBA" id="ARBA00022692"/>
    </source>
</evidence>
<reference evidence="12 13" key="1">
    <citation type="submission" date="2023-05" db="EMBL/GenBank/DDBJ databases">
        <title>Draft genome sequence of Streptomyces sp. B-S-A12 isolated from a cave soil in Thailand.</title>
        <authorList>
            <person name="Chamroensaksri N."/>
            <person name="Muangham S."/>
        </authorList>
    </citation>
    <scope>NUCLEOTIDE SEQUENCE [LARGE SCALE GENOMIC DNA]</scope>
    <source>
        <strain evidence="12 13">B-S-A12</strain>
    </source>
</reference>
<accession>A0ABT6SNJ1</accession>
<evidence type="ECO:0000259" key="11">
    <source>
        <dbReference type="PROSITE" id="PS50109"/>
    </source>
</evidence>
<evidence type="ECO:0000256" key="3">
    <source>
        <dbReference type="ARBA" id="ARBA00012438"/>
    </source>
</evidence>
<dbReference type="Proteomes" id="UP001237105">
    <property type="component" value="Unassembled WGS sequence"/>
</dbReference>
<dbReference type="InterPro" id="IPR004358">
    <property type="entry name" value="Sig_transdc_His_kin-like_C"/>
</dbReference>
<dbReference type="SUPFAM" id="SSF55874">
    <property type="entry name" value="ATPase domain of HSP90 chaperone/DNA topoisomerase II/histidine kinase"/>
    <property type="match status" value="2"/>
</dbReference>
<dbReference type="InterPro" id="IPR003594">
    <property type="entry name" value="HATPase_dom"/>
</dbReference>
<evidence type="ECO:0000313" key="13">
    <source>
        <dbReference type="Proteomes" id="UP001237105"/>
    </source>
</evidence>
<keyword evidence="4" id="KW-0597">Phosphoprotein</keyword>
<dbReference type="PRINTS" id="PR00344">
    <property type="entry name" value="BCTRLSENSOR"/>
</dbReference>
<proteinExistence type="predicted"/>
<evidence type="ECO:0000313" key="12">
    <source>
        <dbReference type="EMBL" id="MDI3417105.1"/>
    </source>
</evidence>
<evidence type="ECO:0000256" key="8">
    <source>
        <dbReference type="ARBA" id="ARBA00022989"/>
    </source>
</evidence>
<keyword evidence="13" id="KW-1185">Reference proteome</keyword>
<dbReference type="PANTHER" id="PTHR45436:SF5">
    <property type="entry name" value="SENSOR HISTIDINE KINASE TRCS"/>
    <property type="match status" value="1"/>
</dbReference>
<dbReference type="GO" id="GO:0016301">
    <property type="term" value="F:kinase activity"/>
    <property type="evidence" value="ECO:0007669"/>
    <property type="project" value="UniProtKB-KW"/>
</dbReference>
<evidence type="ECO:0000256" key="2">
    <source>
        <dbReference type="ARBA" id="ARBA00004370"/>
    </source>
</evidence>
<dbReference type="Gene3D" id="3.30.565.10">
    <property type="entry name" value="Histidine kinase-like ATPase, C-terminal domain"/>
    <property type="match status" value="2"/>
</dbReference>
<evidence type="ECO:0000256" key="10">
    <source>
        <dbReference type="ARBA" id="ARBA00023136"/>
    </source>
</evidence>
<comment type="catalytic activity">
    <reaction evidence="1">
        <text>ATP + protein L-histidine = ADP + protein N-phospho-L-histidine.</text>
        <dbReference type="EC" id="2.7.13.3"/>
    </reaction>
</comment>